<name>A0A1I7IE95_9PROT</name>
<reference evidence="1 2" key="1">
    <citation type="submission" date="2016-10" db="EMBL/GenBank/DDBJ databases">
        <authorList>
            <person name="de Groot N.N."/>
        </authorList>
    </citation>
    <scope>NUCLEOTIDE SEQUENCE [LARGE SCALE GENOMIC DNA]</scope>
    <source>
        <strain evidence="1 2">Nl14</strain>
    </source>
</reference>
<evidence type="ECO:0000313" key="2">
    <source>
        <dbReference type="Proteomes" id="UP000182649"/>
    </source>
</evidence>
<proteinExistence type="predicted"/>
<dbReference type="EMBL" id="FPBZ01000018">
    <property type="protein sequence ID" value="SFU71232.1"/>
    <property type="molecule type" value="Genomic_DNA"/>
</dbReference>
<evidence type="ECO:0000313" key="1">
    <source>
        <dbReference type="EMBL" id="SFU71232.1"/>
    </source>
</evidence>
<protein>
    <submittedName>
        <fullName evidence="1">Uncharacterized protein</fullName>
    </submittedName>
</protein>
<gene>
    <name evidence="1" type="ORF">SAMN05216417_11847</name>
</gene>
<organism evidence="1 2">
    <name type="scientific">Nitrosospira multiformis</name>
    <dbReference type="NCBI Taxonomy" id="1231"/>
    <lineage>
        <taxon>Bacteria</taxon>
        <taxon>Pseudomonadati</taxon>
        <taxon>Pseudomonadota</taxon>
        <taxon>Betaproteobacteria</taxon>
        <taxon>Nitrosomonadales</taxon>
        <taxon>Nitrosomonadaceae</taxon>
        <taxon>Nitrosospira</taxon>
    </lineage>
</organism>
<dbReference type="Proteomes" id="UP000182649">
    <property type="component" value="Unassembled WGS sequence"/>
</dbReference>
<accession>A0A1I7IE95</accession>
<sequence length="94" mass="10582">MRGVKAISSQPGFARWLGGTIVLYVNPLNPPINDNFPLPKESDHPHPSLRLRAASCIIPFYILKAFFMEAEHVNALTHQLGDLDSRAAELRRYL</sequence>
<dbReference type="AlphaFoldDB" id="A0A1I7IE95"/>